<evidence type="ECO:0000259" key="9">
    <source>
        <dbReference type="PROSITE" id="PS50850"/>
    </source>
</evidence>
<feature type="region of interest" description="Disordered" evidence="7">
    <location>
        <begin position="491"/>
        <end position="514"/>
    </location>
</feature>
<keyword evidence="5 8" id="KW-1133">Transmembrane helix</keyword>
<dbReference type="InterPro" id="IPR011701">
    <property type="entry name" value="MFS"/>
</dbReference>
<dbReference type="NCBIfam" id="TIGR00711">
    <property type="entry name" value="efflux_EmrB"/>
    <property type="match status" value="1"/>
</dbReference>
<dbReference type="PANTHER" id="PTHR42718:SF49">
    <property type="entry name" value="EXPORT PROTEIN"/>
    <property type="match status" value="1"/>
</dbReference>
<evidence type="ECO:0000256" key="5">
    <source>
        <dbReference type="ARBA" id="ARBA00022989"/>
    </source>
</evidence>
<feature type="compositionally biased region" description="Basic and acidic residues" evidence="7">
    <location>
        <begin position="499"/>
        <end position="514"/>
    </location>
</feature>
<dbReference type="Pfam" id="PF07690">
    <property type="entry name" value="MFS_1"/>
    <property type="match status" value="1"/>
</dbReference>
<sequence length="514" mass="51310">MPPTRSSWPWWPLVAICLGTFMLLVDVTIVNVALPDIATSLHSSFAGLQWVIDGYALALAALLMLTGSLADRFGRRRLYLLGLAVFTAASLACGLSPNAGALVAARAVQGAGGAAMFATTAALIATVYHGRRRGIAFGVWGAVNGLAAASGPLLGGLLTEGFGWPAIFLVNVPVAVAAVALTRAVVTESADPAAGPVDLAGALTFTVAASALVYGLISGGEHGWSAPRTLAALIGGACALGVFLAVERARTAPMLDLRLFRRGSFTALMTAAAVLSGGAFAHLAFTSIWLQSVLGLGAIEAGLVTVPMSLSAFAVSLAAGRWLHRASPAYPIGGGLALIGAGALLMTLVGPGSGPWTLLAGMVTTGLGVGAATPVLVSAALAAVPARRAGMAGAAVNTFRQLGLAVGLAAFGTLFTARLSAAASAAGLPDGTAAALAGGRAAEITARRPELSALVREAFASGLDRVFTAAGLTALAAAALVLLLVRPARTEPAEPPGNDAREDLAAAHGAGDRR</sequence>
<reference evidence="11" key="1">
    <citation type="journal article" date="2019" name="Int. J. Syst. Evol. Microbiol.">
        <title>The Global Catalogue of Microorganisms (GCM) 10K type strain sequencing project: providing services to taxonomists for standard genome sequencing and annotation.</title>
        <authorList>
            <consortium name="The Broad Institute Genomics Platform"/>
            <consortium name="The Broad Institute Genome Sequencing Center for Infectious Disease"/>
            <person name="Wu L."/>
            <person name="Ma J."/>
        </authorList>
    </citation>
    <scope>NUCLEOTIDE SEQUENCE [LARGE SCALE GENOMIC DNA]</scope>
    <source>
        <strain evidence="11">JCM 3369</strain>
    </source>
</reference>
<keyword evidence="3" id="KW-1003">Cell membrane</keyword>
<evidence type="ECO:0000313" key="11">
    <source>
        <dbReference type="Proteomes" id="UP001596380"/>
    </source>
</evidence>
<feature type="transmembrane region" description="Helical" evidence="8">
    <location>
        <begin position="78"/>
        <end position="97"/>
    </location>
</feature>
<keyword evidence="4 8" id="KW-0812">Transmembrane</keyword>
<dbReference type="SUPFAM" id="SSF103473">
    <property type="entry name" value="MFS general substrate transporter"/>
    <property type="match status" value="1"/>
</dbReference>
<dbReference type="PANTHER" id="PTHR42718">
    <property type="entry name" value="MAJOR FACILITATOR SUPERFAMILY MULTIDRUG TRANSPORTER MFSC"/>
    <property type="match status" value="1"/>
</dbReference>
<feature type="transmembrane region" description="Helical" evidence="8">
    <location>
        <begin position="46"/>
        <end position="66"/>
    </location>
</feature>
<dbReference type="Proteomes" id="UP001596380">
    <property type="component" value="Unassembled WGS sequence"/>
</dbReference>
<organism evidence="10 11">
    <name type="scientific">Actinomadura yumaensis</name>
    <dbReference type="NCBI Taxonomy" id="111807"/>
    <lineage>
        <taxon>Bacteria</taxon>
        <taxon>Bacillati</taxon>
        <taxon>Actinomycetota</taxon>
        <taxon>Actinomycetes</taxon>
        <taxon>Streptosporangiales</taxon>
        <taxon>Thermomonosporaceae</taxon>
        <taxon>Actinomadura</taxon>
    </lineage>
</organism>
<feature type="transmembrane region" description="Helical" evidence="8">
    <location>
        <begin position="402"/>
        <end position="421"/>
    </location>
</feature>
<comment type="subcellular location">
    <subcellularLocation>
        <location evidence="1">Cell membrane</location>
        <topology evidence="1">Multi-pass membrane protein</topology>
    </subcellularLocation>
</comment>
<evidence type="ECO:0000313" key="10">
    <source>
        <dbReference type="EMBL" id="MFC6887088.1"/>
    </source>
</evidence>
<feature type="transmembrane region" description="Helical" evidence="8">
    <location>
        <begin position="103"/>
        <end position="128"/>
    </location>
</feature>
<feature type="transmembrane region" description="Helical" evidence="8">
    <location>
        <begin position="356"/>
        <end position="381"/>
    </location>
</feature>
<feature type="domain" description="Major facilitator superfamily (MFS) profile" evidence="9">
    <location>
        <begin position="12"/>
        <end position="489"/>
    </location>
</feature>
<evidence type="ECO:0000256" key="1">
    <source>
        <dbReference type="ARBA" id="ARBA00004651"/>
    </source>
</evidence>
<dbReference type="InterPro" id="IPR004638">
    <property type="entry name" value="EmrB-like"/>
</dbReference>
<evidence type="ECO:0000256" key="2">
    <source>
        <dbReference type="ARBA" id="ARBA00022448"/>
    </source>
</evidence>
<dbReference type="EMBL" id="JBHSXS010000068">
    <property type="protein sequence ID" value="MFC6887088.1"/>
    <property type="molecule type" value="Genomic_DNA"/>
</dbReference>
<keyword evidence="11" id="KW-1185">Reference proteome</keyword>
<name>A0ABW2CZ02_9ACTN</name>
<evidence type="ECO:0000256" key="7">
    <source>
        <dbReference type="SAM" id="MobiDB-lite"/>
    </source>
</evidence>
<proteinExistence type="predicted"/>
<dbReference type="CDD" id="cd17321">
    <property type="entry name" value="MFS_MMR_MDR_like"/>
    <property type="match status" value="1"/>
</dbReference>
<dbReference type="InterPro" id="IPR036259">
    <property type="entry name" value="MFS_trans_sf"/>
</dbReference>
<dbReference type="Gene3D" id="1.20.1250.20">
    <property type="entry name" value="MFS general substrate transporter like domains"/>
    <property type="match status" value="1"/>
</dbReference>
<feature type="transmembrane region" description="Helical" evidence="8">
    <location>
        <begin position="135"/>
        <end position="158"/>
    </location>
</feature>
<dbReference type="PRINTS" id="PR01036">
    <property type="entry name" value="TCRTETB"/>
</dbReference>
<comment type="caution">
    <text evidence="10">The sequence shown here is derived from an EMBL/GenBank/DDBJ whole genome shotgun (WGS) entry which is preliminary data.</text>
</comment>
<dbReference type="InterPro" id="IPR020846">
    <property type="entry name" value="MFS_dom"/>
</dbReference>
<evidence type="ECO:0000256" key="8">
    <source>
        <dbReference type="SAM" id="Phobius"/>
    </source>
</evidence>
<keyword evidence="6 8" id="KW-0472">Membrane</keyword>
<evidence type="ECO:0000256" key="4">
    <source>
        <dbReference type="ARBA" id="ARBA00022692"/>
    </source>
</evidence>
<feature type="transmembrane region" description="Helical" evidence="8">
    <location>
        <begin position="267"/>
        <end position="290"/>
    </location>
</feature>
<keyword evidence="2" id="KW-0813">Transport</keyword>
<gene>
    <name evidence="10" type="ORF">ACFQKB_45500</name>
</gene>
<feature type="transmembrane region" description="Helical" evidence="8">
    <location>
        <begin position="329"/>
        <end position="350"/>
    </location>
</feature>
<dbReference type="RefSeq" id="WP_160826169.1">
    <property type="nucleotide sequence ID" value="NZ_JBHSXS010000068.1"/>
</dbReference>
<feature type="transmembrane region" description="Helical" evidence="8">
    <location>
        <begin position="164"/>
        <end position="185"/>
    </location>
</feature>
<feature type="transmembrane region" description="Helical" evidence="8">
    <location>
        <begin position="12"/>
        <end position="34"/>
    </location>
</feature>
<feature type="transmembrane region" description="Helical" evidence="8">
    <location>
        <begin position="296"/>
        <end position="317"/>
    </location>
</feature>
<feature type="transmembrane region" description="Helical" evidence="8">
    <location>
        <begin position="466"/>
        <end position="485"/>
    </location>
</feature>
<feature type="transmembrane region" description="Helical" evidence="8">
    <location>
        <begin position="229"/>
        <end position="246"/>
    </location>
</feature>
<dbReference type="Gene3D" id="1.20.1720.10">
    <property type="entry name" value="Multidrug resistance protein D"/>
    <property type="match status" value="1"/>
</dbReference>
<dbReference type="PROSITE" id="PS50850">
    <property type="entry name" value="MFS"/>
    <property type="match status" value="1"/>
</dbReference>
<feature type="transmembrane region" description="Helical" evidence="8">
    <location>
        <begin position="197"/>
        <end position="217"/>
    </location>
</feature>
<evidence type="ECO:0000256" key="6">
    <source>
        <dbReference type="ARBA" id="ARBA00023136"/>
    </source>
</evidence>
<protein>
    <submittedName>
        <fullName evidence="10">MFS transporter</fullName>
    </submittedName>
</protein>
<accession>A0ABW2CZ02</accession>
<evidence type="ECO:0000256" key="3">
    <source>
        <dbReference type="ARBA" id="ARBA00022475"/>
    </source>
</evidence>